<accession>A0A4Q8D1M6</accession>
<protein>
    <submittedName>
        <fullName evidence="6">CRP/FNR family cyclic AMP-dependent transcriptional regulator</fullName>
    </submittedName>
</protein>
<keyword evidence="2" id="KW-0238">DNA-binding</keyword>
<dbReference type="Gene3D" id="2.60.120.10">
    <property type="entry name" value="Jelly Rolls"/>
    <property type="match status" value="1"/>
</dbReference>
<dbReference type="SMART" id="SM00419">
    <property type="entry name" value="HTH_CRP"/>
    <property type="match status" value="1"/>
</dbReference>
<dbReference type="GO" id="GO:0003700">
    <property type="term" value="F:DNA-binding transcription factor activity"/>
    <property type="evidence" value="ECO:0007669"/>
    <property type="project" value="InterPro"/>
</dbReference>
<dbReference type="SUPFAM" id="SSF51206">
    <property type="entry name" value="cAMP-binding domain-like"/>
    <property type="match status" value="1"/>
</dbReference>
<dbReference type="AlphaFoldDB" id="A0A4Q8D1M6"/>
<name>A0A4Q8D1M6_9GAMM</name>
<dbReference type="OrthoDB" id="61906at2"/>
<dbReference type="Proteomes" id="UP000292298">
    <property type="component" value="Unassembled WGS sequence"/>
</dbReference>
<dbReference type="PROSITE" id="PS50042">
    <property type="entry name" value="CNMP_BINDING_3"/>
    <property type="match status" value="1"/>
</dbReference>
<evidence type="ECO:0000256" key="3">
    <source>
        <dbReference type="ARBA" id="ARBA00023163"/>
    </source>
</evidence>
<evidence type="ECO:0000259" key="5">
    <source>
        <dbReference type="PROSITE" id="PS51063"/>
    </source>
</evidence>
<dbReference type="Gene3D" id="1.10.10.10">
    <property type="entry name" value="Winged helix-like DNA-binding domain superfamily/Winged helix DNA-binding domain"/>
    <property type="match status" value="1"/>
</dbReference>
<sequence length="212" mass="24412">MSPASYRFFQRPSIVELLRHCGRSRYRPHSTLIHQGAESDRLYLLLRGSVSVLEEDSDGRELILAYLNPGDFIGEMGLFLEAPERSAWIRTRTTCEFAEISYTRFARLQDDHPVVLQPLLEQITRRLRDTNRRFRALAFEDVRGRVIATLHDLARQPDAMTHPDGMQLKVTRIELGRLVGCSREMVGRVLRDMENEQLISAKGRTIVVHAAR</sequence>
<comment type="caution">
    <text evidence="6">The sequence shown here is derived from an EMBL/GenBank/DDBJ whole genome shotgun (WGS) entry which is preliminary data.</text>
</comment>
<dbReference type="FunFam" id="1.10.10.10:FF:000006">
    <property type="entry name" value="cAMP-activated global transcriptional regulator CRP"/>
    <property type="match status" value="1"/>
</dbReference>
<dbReference type="Pfam" id="PF00027">
    <property type="entry name" value="cNMP_binding"/>
    <property type="match status" value="1"/>
</dbReference>
<dbReference type="InterPro" id="IPR000595">
    <property type="entry name" value="cNMP-bd_dom"/>
</dbReference>
<dbReference type="SMART" id="SM00100">
    <property type="entry name" value="cNMP"/>
    <property type="match status" value="1"/>
</dbReference>
<dbReference type="PROSITE" id="PS00889">
    <property type="entry name" value="CNMP_BINDING_2"/>
    <property type="match status" value="1"/>
</dbReference>
<evidence type="ECO:0000256" key="1">
    <source>
        <dbReference type="ARBA" id="ARBA00023015"/>
    </source>
</evidence>
<proteinExistence type="predicted"/>
<gene>
    <name evidence="6" type="ORF">EV698_1448</name>
</gene>
<keyword evidence="1" id="KW-0805">Transcription regulation</keyword>
<dbReference type="InterPro" id="IPR014710">
    <property type="entry name" value="RmlC-like_jellyroll"/>
</dbReference>
<dbReference type="EMBL" id="SHLI01000001">
    <property type="protein sequence ID" value="RZU99167.1"/>
    <property type="molecule type" value="Genomic_DNA"/>
</dbReference>
<evidence type="ECO:0000313" key="7">
    <source>
        <dbReference type="Proteomes" id="UP000292298"/>
    </source>
</evidence>
<dbReference type="PROSITE" id="PS51063">
    <property type="entry name" value="HTH_CRP_2"/>
    <property type="match status" value="1"/>
</dbReference>
<evidence type="ECO:0000259" key="4">
    <source>
        <dbReference type="PROSITE" id="PS50042"/>
    </source>
</evidence>
<dbReference type="PANTHER" id="PTHR24567">
    <property type="entry name" value="CRP FAMILY TRANSCRIPTIONAL REGULATORY PROTEIN"/>
    <property type="match status" value="1"/>
</dbReference>
<evidence type="ECO:0000256" key="2">
    <source>
        <dbReference type="ARBA" id="ARBA00023125"/>
    </source>
</evidence>
<dbReference type="SUPFAM" id="SSF46785">
    <property type="entry name" value="Winged helix' DNA-binding domain"/>
    <property type="match status" value="1"/>
</dbReference>
<dbReference type="PANTHER" id="PTHR24567:SF68">
    <property type="entry name" value="DNA-BINDING TRANSCRIPTIONAL DUAL REGULATOR CRP"/>
    <property type="match status" value="1"/>
</dbReference>
<dbReference type="InterPro" id="IPR050397">
    <property type="entry name" value="Env_Response_Regulators"/>
</dbReference>
<dbReference type="GO" id="GO:0003677">
    <property type="term" value="F:DNA binding"/>
    <property type="evidence" value="ECO:0007669"/>
    <property type="project" value="UniProtKB-KW"/>
</dbReference>
<dbReference type="PRINTS" id="PR00034">
    <property type="entry name" value="HTHCRP"/>
</dbReference>
<dbReference type="InterPro" id="IPR012318">
    <property type="entry name" value="HTH_CRP"/>
</dbReference>
<feature type="domain" description="HTH crp-type" evidence="5">
    <location>
        <begin position="140"/>
        <end position="212"/>
    </location>
</feature>
<dbReference type="InterPro" id="IPR018335">
    <property type="entry name" value="Tscrpt_reg_HTH_Crp-type_CS"/>
</dbReference>
<dbReference type="GO" id="GO:0005829">
    <property type="term" value="C:cytosol"/>
    <property type="evidence" value="ECO:0007669"/>
    <property type="project" value="TreeGrafter"/>
</dbReference>
<organism evidence="6 7">
    <name type="scientific">Spiribacter vilamensis</name>
    <dbReference type="NCBI Taxonomy" id="531306"/>
    <lineage>
        <taxon>Bacteria</taxon>
        <taxon>Pseudomonadati</taxon>
        <taxon>Pseudomonadota</taxon>
        <taxon>Gammaproteobacteria</taxon>
        <taxon>Chromatiales</taxon>
        <taxon>Ectothiorhodospiraceae</taxon>
        <taxon>Spiribacter</taxon>
    </lineage>
</organism>
<dbReference type="PROSITE" id="PS00042">
    <property type="entry name" value="HTH_CRP_1"/>
    <property type="match status" value="1"/>
</dbReference>
<dbReference type="InterPro" id="IPR036390">
    <property type="entry name" value="WH_DNA-bd_sf"/>
</dbReference>
<keyword evidence="7" id="KW-1185">Reference proteome</keyword>
<dbReference type="InterPro" id="IPR018490">
    <property type="entry name" value="cNMP-bd_dom_sf"/>
</dbReference>
<dbReference type="NCBIfam" id="NF008732">
    <property type="entry name" value="PRK11753.1"/>
    <property type="match status" value="1"/>
</dbReference>
<dbReference type="RefSeq" id="WP_130503418.1">
    <property type="nucleotide sequence ID" value="NZ_SHLI01000001.1"/>
</dbReference>
<dbReference type="Pfam" id="PF13545">
    <property type="entry name" value="HTH_Crp_2"/>
    <property type="match status" value="1"/>
</dbReference>
<reference evidence="6 7" key="1">
    <citation type="submission" date="2019-02" db="EMBL/GenBank/DDBJ databases">
        <title>Genomic Encyclopedia of Type Strains, Phase IV (KMG-IV): sequencing the most valuable type-strain genomes for metagenomic binning, comparative biology and taxonomic classification.</title>
        <authorList>
            <person name="Goeker M."/>
        </authorList>
    </citation>
    <scope>NUCLEOTIDE SEQUENCE [LARGE SCALE GENOMIC DNA]</scope>
    <source>
        <strain evidence="6 7">DSM 21056</strain>
    </source>
</reference>
<dbReference type="CDD" id="cd00038">
    <property type="entry name" value="CAP_ED"/>
    <property type="match status" value="1"/>
</dbReference>
<keyword evidence="3" id="KW-0804">Transcription</keyword>
<evidence type="ECO:0000313" key="6">
    <source>
        <dbReference type="EMBL" id="RZU99167.1"/>
    </source>
</evidence>
<feature type="domain" description="Cyclic nucleotide-binding" evidence="4">
    <location>
        <begin position="5"/>
        <end position="126"/>
    </location>
</feature>
<dbReference type="InterPro" id="IPR018488">
    <property type="entry name" value="cNMP-bd_CS"/>
</dbReference>
<dbReference type="InterPro" id="IPR036388">
    <property type="entry name" value="WH-like_DNA-bd_sf"/>
</dbReference>